<dbReference type="Proteomes" id="UP000033867">
    <property type="component" value="Unassembled WGS sequence"/>
</dbReference>
<feature type="transmembrane region" description="Helical" evidence="1">
    <location>
        <begin position="89"/>
        <end position="105"/>
    </location>
</feature>
<keyword evidence="1" id="KW-1133">Transmembrane helix</keyword>
<gene>
    <name evidence="3" type="ORF">UV42_C0037G0004</name>
</gene>
<evidence type="ECO:0000256" key="1">
    <source>
        <dbReference type="SAM" id="Phobius"/>
    </source>
</evidence>
<dbReference type="SUPFAM" id="SSF103481">
    <property type="entry name" value="Multidrug resistance efflux transporter EmrE"/>
    <property type="match status" value="1"/>
</dbReference>
<dbReference type="InterPro" id="IPR000620">
    <property type="entry name" value="EamA_dom"/>
</dbReference>
<keyword evidence="1" id="KW-0812">Transmembrane</keyword>
<keyword evidence="1" id="KW-0472">Membrane</keyword>
<evidence type="ECO:0000259" key="2">
    <source>
        <dbReference type="Pfam" id="PF00892"/>
    </source>
</evidence>
<dbReference type="Pfam" id="PF00892">
    <property type="entry name" value="EamA"/>
    <property type="match status" value="1"/>
</dbReference>
<comment type="caution">
    <text evidence="3">The sequence shown here is derived from an EMBL/GenBank/DDBJ whole genome shotgun (WGS) entry which is preliminary data.</text>
</comment>
<dbReference type="Gene3D" id="1.10.3730.20">
    <property type="match status" value="1"/>
</dbReference>
<sequence>MSTKILFWIFTLCGAGLEIAGDVFFKKWTIEHKPLLLWVGFAVYVISAFFWAYSLKYETLSKAIFVFTILNLVIVTLIGIFFFKEHISLVSKIGILLAIISIVLIERG</sequence>
<feature type="transmembrane region" description="Helical" evidence="1">
    <location>
        <begin position="65"/>
        <end position="83"/>
    </location>
</feature>
<reference evidence="3 4" key="1">
    <citation type="journal article" date="2015" name="Nature">
        <title>rRNA introns, odd ribosomes, and small enigmatic genomes across a large radiation of phyla.</title>
        <authorList>
            <person name="Brown C.T."/>
            <person name="Hug L.A."/>
            <person name="Thomas B.C."/>
            <person name="Sharon I."/>
            <person name="Castelle C.J."/>
            <person name="Singh A."/>
            <person name="Wilkins M.J."/>
            <person name="Williams K.H."/>
            <person name="Banfield J.F."/>
        </authorList>
    </citation>
    <scope>NUCLEOTIDE SEQUENCE [LARGE SCALE GENOMIC DNA]</scope>
</reference>
<protein>
    <submittedName>
        <fullName evidence="3">Small multidrug resistance protein</fullName>
    </submittedName>
</protein>
<dbReference type="EMBL" id="LCEK01000037">
    <property type="protein sequence ID" value="KKS71029.1"/>
    <property type="molecule type" value="Genomic_DNA"/>
</dbReference>
<accession>A0A0G1BCW5</accession>
<evidence type="ECO:0000313" key="4">
    <source>
        <dbReference type="Proteomes" id="UP000033867"/>
    </source>
</evidence>
<feature type="transmembrane region" description="Helical" evidence="1">
    <location>
        <begin position="36"/>
        <end position="53"/>
    </location>
</feature>
<dbReference type="AlphaFoldDB" id="A0A0G1BCW5"/>
<name>A0A0G1BCW5_9BACT</name>
<proteinExistence type="predicted"/>
<evidence type="ECO:0000313" key="3">
    <source>
        <dbReference type="EMBL" id="KKS71029.1"/>
    </source>
</evidence>
<feature type="domain" description="EamA" evidence="2">
    <location>
        <begin position="4"/>
        <end position="105"/>
    </location>
</feature>
<dbReference type="GO" id="GO:0016020">
    <property type="term" value="C:membrane"/>
    <property type="evidence" value="ECO:0007669"/>
    <property type="project" value="InterPro"/>
</dbReference>
<organism evidence="3 4">
    <name type="scientific">Candidatus Magasanikbacteria bacterium GW2011_GWE2_42_7</name>
    <dbReference type="NCBI Taxonomy" id="1619052"/>
    <lineage>
        <taxon>Bacteria</taxon>
        <taxon>Candidatus Magasanikiibacteriota</taxon>
    </lineage>
</organism>
<dbReference type="InterPro" id="IPR037185">
    <property type="entry name" value="EmrE-like"/>
</dbReference>